<protein>
    <submittedName>
        <fullName evidence="2">Uncharacterized protein</fullName>
    </submittedName>
</protein>
<accession>A0AAQ3RFW1</accession>
<evidence type="ECO:0000313" key="2">
    <source>
        <dbReference type="EMBL" id="WVY91393.1"/>
    </source>
</evidence>
<keyword evidence="3" id="KW-1185">Reference proteome</keyword>
<feature type="compositionally biased region" description="Basic and acidic residues" evidence="1">
    <location>
        <begin position="67"/>
        <end position="79"/>
    </location>
</feature>
<proteinExistence type="predicted"/>
<evidence type="ECO:0000256" key="1">
    <source>
        <dbReference type="SAM" id="MobiDB-lite"/>
    </source>
</evidence>
<dbReference type="Proteomes" id="UP001374535">
    <property type="component" value="Chromosome 11"/>
</dbReference>
<reference evidence="2 3" key="1">
    <citation type="journal article" date="2023" name="Life. Sci Alliance">
        <title>Evolutionary insights into 3D genome organization and epigenetic landscape of Vigna mungo.</title>
        <authorList>
            <person name="Junaid A."/>
            <person name="Singh B."/>
            <person name="Bhatia S."/>
        </authorList>
    </citation>
    <scope>NUCLEOTIDE SEQUENCE [LARGE SCALE GENOMIC DNA]</scope>
    <source>
        <strain evidence="2">Urdbean</strain>
    </source>
</reference>
<name>A0AAQ3RFW1_VIGMU</name>
<gene>
    <name evidence="2" type="ORF">V8G54_036907</name>
</gene>
<dbReference type="AlphaFoldDB" id="A0AAQ3RFW1"/>
<organism evidence="2 3">
    <name type="scientific">Vigna mungo</name>
    <name type="common">Black gram</name>
    <name type="synonym">Phaseolus mungo</name>
    <dbReference type="NCBI Taxonomy" id="3915"/>
    <lineage>
        <taxon>Eukaryota</taxon>
        <taxon>Viridiplantae</taxon>
        <taxon>Streptophyta</taxon>
        <taxon>Embryophyta</taxon>
        <taxon>Tracheophyta</taxon>
        <taxon>Spermatophyta</taxon>
        <taxon>Magnoliopsida</taxon>
        <taxon>eudicotyledons</taxon>
        <taxon>Gunneridae</taxon>
        <taxon>Pentapetalae</taxon>
        <taxon>rosids</taxon>
        <taxon>fabids</taxon>
        <taxon>Fabales</taxon>
        <taxon>Fabaceae</taxon>
        <taxon>Papilionoideae</taxon>
        <taxon>50 kb inversion clade</taxon>
        <taxon>NPAAA clade</taxon>
        <taxon>indigoferoid/millettioid clade</taxon>
        <taxon>Phaseoleae</taxon>
        <taxon>Vigna</taxon>
    </lineage>
</organism>
<evidence type="ECO:0000313" key="3">
    <source>
        <dbReference type="Proteomes" id="UP001374535"/>
    </source>
</evidence>
<dbReference type="EMBL" id="CP144690">
    <property type="protein sequence ID" value="WVY91393.1"/>
    <property type="molecule type" value="Genomic_DNA"/>
</dbReference>
<feature type="region of interest" description="Disordered" evidence="1">
    <location>
        <begin position="47"/>
        <end position="98"/>
    </location>
</feature>
<sequence>MTEVIPSSMRNHILMSDVVRGQTFNISNIRQMQLEAKKLKRIPAINVETKSDENPTPPLNKALKVGASDKRSRPIVTKEKKAKQARKPSPPKNRLEDKYNFDDGHFFIALKKHGEKHAPTSKGMTIVEPPSKRLKLSIRR</sequence>